<dbReference type="AlphaFoldDB" id="A0A4Y2VSP4"/>
<organism evidence="2 3">
    <name type="scientific">Araneus ventricosus</name>
    <name type="common">Orbweaver spider</name>
    <name type="synonym">Epeira ventricosa</name>
    <dbReference type="NCBI Taxonomy" id="182803"/>
    <lineage>
        <taxon>Eukaryota</taxon>
        <taxon>Metazoa</taxon>
        <taxon>Ecdysozoa</taxon>
        <taxon>Arthropoda</taxon>
        <taxon>Chelicerata</taxon>
        <taxon>Arachnida</taxon>
        <taxon>Araneae</taxon>
        <taxon>Araneomorphae</taxon>
        <taxon>Entelegynae</taxon>
        <taxon>Araneoidea</taxon>
        <taxon>Araneidae</taxon>
        <taxon>Araneus</taxon>
    </lineage>
</organism>
<sequence>MENGNVTTEKSLGGTPNYFHQAERSNMEKNGNVQPEGRWVELLQNTFTSKGTEWKMGMLQPKKSLGNTQRNNTFPQKGRMEEGKWGVMYNRESQLVELLKHYRKRHGNWKNGNVTTESRWVELLKILTTIERDNMEKMNVTNEGSLGGTSQILMPI</sequence>
<name>A0A4Y2VSP4_ARAVE</name>
<keyword evidence="3" id="KW-1185">Reference proteome</keyword>
<reference evidence="2 3" key="1">
    <citation type="journal article" date="2019" name="Sci. Rep.">
        <title>Orb-weaving spider Araneus ventricosus genome elucidates the spidroin gene catalogue.</title>
        <authorList>
            <person name="Kono N."/>
            <person name="Nakamura H."/>
            <person name="Ohtoshi R."/>
            <person name="Moran D.A.P."/>
            <person name="Shinohara A."/>
            <person name="Yoshida Y."/>
            <person name="Fujiwara M."/>
            <person name="Mori M."/>
            <person name="Tomita M."/>
            <person name="Arakawa K."/>
        </authorList>
    </citation>
    <scope>NUCLEOTIDE SEQUENCE [LARGE SCALE GENOMIC DNA]</scope>
</reference>
<feature type="region of interest" description="Disordered" evidence="1">
    <location>
        <begin position="58"/>
        <end position="78"/>
    </location>
</feature>
<comment type="caution">
    <text evidence="2">The sequence shown here is derived from an EMBL/GenBank/DDBJ whole genome shotgun (WGS) entry which is preliminary data.</text>
</comment>
<evidence type="ECO:0000313" key="2">
    <source>
        <dbReference type="EMBL" id="GBO27428.1"/>
    </source>
</evidence>
<evidence type="ECO:0000256" key="1">
    <source>
        <dbReference type="SAM" id="MobiDB-lite"/>
    </source>
</evidence>
<gene>
    <name evidence="2" type="ORF">AVEN_272135_1</name>
</gene>
<dbReference type="Proteomes" id="UP000499080">
    <property type="component" value="Unassembled WGS sequence"/>
</dbReference>
<proteinExistence type="predicted"/>
<evidence type="ECO:0000313" key="3">
    <source>
        <dbReference type="Proteomes" id="UP000499080"/>
    </source>
</evidence>
<protein>
    <submittedName>
        <fullName evidence="2">Uncharacterized protein</fullName>
    </submittedName>
</protein>
<accession>A0A4Y2VSP4</accession>
<dbReference type="EMBL" id="BGPR01050433">
    <property type="protein sequence ID" value="GBO27428.1"/>
    <property type="molecule type" value="Genomic_DNA"/>
</dbReference>
<feature type="compositionally biased region" description="Polar residues" evidence="1">
    <location>
        <begin position="65"/>
        <end position="75"/>
    </location>
</feature>